<keyword evidence="4 5" id="KW-0408">Iron</keyword>
<evidence type="ECO:0000256" key="1">
    <source>
        <dbReference type="ARBA" id="ARBA00005877"/>
    </source>
</evidence>
<keyword evidence="7" id="KW-0223">Dioxygenase</keyword>
<dbReference type="AlphaFoldDB" id="A0A975G405"/>
<evidence type="ECO:0000256" key="2">
    <source>
        <dbReference type="ARBA" id="ARBA00022723"/>
    </source>
</evidence>
<dbReference type="CDD" id="cd08342">
    <property type="entry name" value="HPPD_N_like"/>
    <property type="match status" value="1"/>
</dbReference>
<dbReference type="SUPFAM" id="SSF54593">
    <property type="entry name" value="Glyoxalase/Bleomycin resistance protein/Dihydroxybiphenyl dioxygenase"/>
    <property type="match status" value="1"/>
</dbReference>
<evidence type="ECO:0000313" key="8">
    <source>
        <dbReference type="Proteomes" id="UP000676409"/>
    </source>
</evidence>
<dbReference type="Pfam" id="PF14696">
    <property type="entry name" value="Glyoxalase_5"/>
    <property type="match status" value="1"/>
</dbReference>
<dbReference type="PANTHER" id="PTHR11959">
    <property type="entry name" value="4-HYDROXYPHENYLPYRUVATE DIOXYGENASE"/>
    <property type="match status" value="1"/>
</dbReference>
<sequence length="356" mass="39888">MFDNPLGTDGFEFVEFTSPDPEALADRFVRMGFAAVARHRSKNVVRYKQGEINFLLNMEPVGQAAEFRAQRGPSANAMAFRVRDAAKAFKLAVERGAKPVVGPVGPMELNIPAIEGIGGSNLYLVDRYGAHEIYDVDFVPIDGAMEAEARNNVGLTYLDHLTHNVHRGQMGKWAEFYERIFNFREIRYFDIEGQQTGLISKAMTSPDGKIRIPLNESQDEHSQIEEFLKDYHGEGIQHIALGADDIYHSVETMRDRGVTFQDTIDAYYDGVDARVKGHEENLQRLKADKILIDGAPTEDQGILLQIFTENTVGPIFFEIIQRKGNEGFGEGNFKALFESLELDQIRRGVLPAKATA</sequence>
<keyword evidence="3" id="KW-0677">Repeat</keyword>
<dbReference type="Pfam" id="PF00903">
    <property type="entry name" value="Glyoxalase"/>
    <property type="match status" value="1"/>
</dbReference>
<dbReference type="InterPro" id="IPR037523">
    <property type="entry name" value="VOC_core"/>
</dbReference>
<dbReference type="PIRSF" id="PIRSF009283">
    <property type="entry name" value="HPP_dOase"/>
    <property type="match status" value="1"/>
</dbReference>
<dbReference type="Gene3D" id="3.10.180.10">
    <property type="entry name" value="2,3-Dihydroxybiphenyl 1,2-Dioxygenase, domain 1"/>
    <property type="match status" value="2"/>
</dbReference>
<dbReference type="CDD" id="cd07250">
    <property type="entry name" value="HPPD_C_like"/>
    <property type="match status" value="1"/>
</dbReference>
<dbReference type="PANTHER" id="PTHR11959:SF1">
    <property type="entry name" value="4-HYDROXYPHENYLPYRUVATE DIOXYGENASE"/>
    <property type="match status" value="1"/>
</dbReference>
<feature type="domain" description="VOC" evidence="6">
    <location>
        <begin position="10"/>
        <end position="127"/>
    </location>
</feature>
<reference evidence="7" key="1">
    <citation type="submission" date="2021-04" db="EMBL/GenBank/DDBJ databases">
        <title>The complete genome sequence of Caulobacter sp. S6.</title>
        <authorList>
            <person name="Tang Y."/>
            <person name="Ouyang W."/>
            <person name="Liu Q."/>
            <person name="Huang B."/>
            <person name="Guo Z."/>
            <person name="Lei P."/>
        </authorList>
    </citation>
    <scope>NUCLEOTIDE SEQUENCE</scope>
    <source>
        <strain evidence="7">S6</strain>
    </source>
</reference>
<feature type="binding site" evidence="5">
    <location>
        <position position="160"/>
    </location>
    <ligand>
        <name>Fe cation</name>
        <dbReference type="ChEBI" id="CHEBI:24875"/>
    </ligand>
</feature>
<dbReference type="EMBL" id="CP073078">
    <property type="protein sequence ID" value="QUD90725.1"/>
    <property type="molecule type" value="Genomic_DNA"/>
</dbReference>
<keyword evidence="8" id="KW-1185">Reference proteome</keyword>
<accession>A0A975G405</accession>
<evidence type="ECO:0000256" key="4">
    <source>
        <dbReference type="ARBA" id="ARBA00023004"/>
    </source>
</evidence>
<dbReference type="NCBIfam" id="TIGR01263">
    <property type="entry name" value="4HPPD"/>
    <property type="match status" value="1"/>
</dbReference>
<proteinExistence type="inferred from homology"/>
<gene>
    <name evidence="7" type="primary">hppD</name>
    <name evidence="7" type="ORF">KCG34_09690</name>
</gene>
<evidence type="ECO:0000259" key="6">
    <source>
        <dbReference type="PROSITE" id="PS51819"/>
    </source>
</evidence>
<comment type="similarity">
    <text evidence="1">Belongs to the 4HPPD family.</text>
</comment>
<protein>
    <submittedName>
        <fullName evidence="7">4-hydroxyphenylpyruvate dioxygenase</fullName>
        <ecNumber evidence="7">1.13.11.27</ecNumber>
    </submittedName>
</protein>
<dbReference type="KEGG" id="caul:KCG34_09690"/>
<dbReference type="Proteomes" id="UP000676409">
    <property type="component" value="Chromosome"/>
</dbReference>
<feature type="domain" description="VOC" evidence="6">
    <location>
        <begin position="157"/>
        <end position="288"/>
    </location>
</feature>
<keyword evidence="7" id="KW-0560">Oxidoreductase</keyword>
<feature type="binding site" evidence="5">
    <location>
        <position position="238"/>
    </location>
    <ligand>
        <name>Fe cation</name>
        <dbReference type="ChEBI" id="CHEBI:24875"/>
    </ligand>
</feature>
<name>A0A975G405_9CAUL</name>
<comment type="cofactor">
    <cofactor evidence="5">
        <name>Fe cation</name>
        <dbReference type="ChEBI" id="CHEBI:24875"/>
    </cofactor>
    <text evidence="5">Binds 1 Fe cation per subunit.</text>
</comment>
<dbReference type="PROSITE" id="PS51819">
    <property type="entry name" value="VOC"/>
    <property type="match status" value="2"/>
</dbReference>
<feature type="binding site" evidence="5">
    <location>
        <position position="318"/>
    </location>
    <ligand>
        <name>Fe cation</name>
        <dbReference type="ChEBI" id="CHEBI:24875"/>
    </ligand>
</feature>
<dbReference type="GO" id="GO:0003868">
    <property type="term" value="F:4-hydroxyphenylpyruvate dioxygenase activity"/>
    <property type="evidence" value="ECO:0007669"/>
    <property type="project" value="UniProtKB-EC"/>
</dbReference>
<evidence type="ECO:0000256" key="3">
    <source>
        <dbReference type="ARBA" id="ARBA00022737"/>
    </source>
</evidence>
<dbReference type="InterPro" id="IPR004360">
    <property type="entry name" value="Glyas_Fos-R_dOase_dom"/>
</dbReference>
<dbReference type="GO" id="GO:0006572">
    <property type="term" value="P:L-tyrosine catabolic process"/>
    <property type="evidence" value="ECO:0007669"/>
    <property type="project" value="TreeGrafter"/>
</dbReference>
<dbReference type="FunFam" id="3.10.180.10:FF:000007">
    <property type="entry name" value="4-hydroxyphenylpyruvate dioxygenase"/>
    <property type="match status" value="1"/>
</dbReference>
<evidence type="ECO:0000256" key="5">
    <source>
        <dbReference type="PIRSR" id="PIRSR009283-1"/>
    </source>
</evidence>
<dbReference type="GO" id="GO:0046872">
    <property type="term" value="F:metal ion binding"/>
    <property type="evidence" value="ECO:0007669"/>
    <property type="project" value="UniProtKB-KW"/>
</dbReference>
<organism evidence="7 8">
    <name type="scientific">Phenylobacterium montanum</name>
    <dbReference type="NCBI Taxonomy" id="2823693"/>
    <lineage>
        <taxon>Bacteria</taxon>
        <taxon>Pseudomonadati</taxon>
        <taxon>Pseudomonadota</taxon>
        <taxon>Alphaproteobacteria</taxon>
        <taxon>Caulobacterales</taxon>
        <taxon>Caulobacteraceae</taxon>
        <taxon>Phenylobacterium</taxon>
    </lineage>
</organism>
<dbReference type="EC" id="1.13.11.27" evidence="7"/>
<dbReference type="InterPro" id="IPR041736">
    <property type="entry name" value="4OHPhenylPyrv_dOase_N"/>
</dbReference>
<evidence type="ECO:0000313" key="7">
    <source>
        <dbReference type="EMBL" id="QUD90725.1"/>
    </source>
</evidence>
<keyword evidence="2 5" id="KW-0479">Metal-binding</keyword>
<dbReference type="InterPro" id="IPR029068">
    <property type="entry name" value="Glyas_Bleomycin-R_OHBP_Dase"/>
</dbReference>
<dbReference type="InterPro" id="IPR041735">
    <property type="entry name" value="4OHPhenylPyrv_dOase_C"/>
</dbReference>
<dbReference type="InterPro" id="IPR005956">
    <property type="entry name" value="4OHPhenylPyrv_dOase"/>
</dbReference>